<reference evidence="1 2" key="2">
    <citation type="journal article" date="2022" name="Mol. Ecol. Resour.">
        <title>The genomes of chicory, endive, great burdock and yacon provide insights into Asteraceae paleo-polyploidization history and plant inulin production.</title>
        <authorList>
            <person name="Fan W."/>
            <person name="Wang S."/>
            <person name="Wang H."/>
            <person name="Wang A."/>
            <person name="Jiang F."/>
            <person name="Liu H."/>
            <person name="Zhao H."/>
            <person name="Xu D."/>
            <person name="Zhang Y."/>
        </authorList>
    </citation>
    <scope>NUCLEOTIDE SEQUENCE [LARGE SCALE GENOMIC DNA]</scope>
    <source>
        <strain evidence="2">cv. Yunnan</strain>
        <tissue evidence="1">Leaves</tissue>
    </source>
</reference>
<sequence>MPMKHVFQPENLNLKGNLRLRLTEKAQSSGITVGSPIVAPSLALTLAKLKMNIELLSVHRWRSLDSVQVY</sequence>
<evidence type="ECO:0000313" key="2">
    <source>
        <dbReference type="Proteomes" id="UP001056120"/>
    </source>
</evidence>
<protein>
    <submittedName>
        <fullName evidence="1">Uncharacterized protein</fullName>
    </submittedName>
</protein>
<comment type="caution">
    <text evidence="1">The sequence shown here is derived from an EMBL/GenBank/DDBJ whole genome shotgun (WGS) entry which is preliminary data.</text>
</comment>
<evidence type="ECO:0000313" key="1">
    <source>
        <dbReference type="EMBL" id="KAI3798019.1"/>
    </source>
</evidence>
<keyword evidence="2" id="KW-1185">Reference proteome</keyword>
<gene>
    <name evidence="1" type="ORF">L1987_33285</name>
</gene>
<organism evidence="1 2">
    <name type="scientific">Smallanthus sonchifolius</name>
    <dbReference type="NCBI Taxonomy" id="185202"/>
    <lineage>
        <taxon>Eukaryota</taxon>
        <taxon>Viridiplantae</taxon>
        <taxon>Streptophyta</taxon>
        <taxon>Embryophyta</taxon>
        <taxon>Tracheophyta</taxon>
        <taxon>Spermatophyta</taxon>
        <taxon>Magnoliopsida</taxon>
        <taxon>eudicotyledons</taxon>
        <taxon>Gunneridae</taxon>
        <taxon>Pentapetalae</taxon>
        <taxon>asterids</taxon>
        <taxon>campanulids</taxon>
        <taxon>Asterales</taxon>
        <taxon>Asteraceae</taxon>
        <taxon>Asteroideae</taxon>
        <taxon>Heliantheae alliance</taxon>
        <taxon>Millerieae</taxon>
        <taxon>Smallanthus</taxon>
    </lineage>
</organism>
<dbReference type="EMBL" id="CM042028">
    <property type="protein sequence ID" value="KAI3798019.1"/>
    <property type="molecule type" value="Genomic_DNA"/>
</dbReference>
<proteinExistence type="predicted"/>
<name>A0ACB9HQN8_9ASTR</name>
<dbReference type="Proteomes" id="UP001056120">
    <property type="component" value="Linkage Group LG11"/>
</dbReference>
<accession>A0ACB9HQN8</accession>
<reference evidence="2" key="1">
    <citation type="journal article" date="2022" name="Mol. Ecol. Resour.">
        <title>The genomes of chicory, endive, great burdock and yacon provide insights into Asteraceae palaeo-polyploidization history and plant inulin production.</title>
        <authorList>
            <person name="Fan W."/>
            <person name="Wang S."/>
            <person name="Wang H."/>
            <person name="Wang A."/>
            <person name="Jiang F."/>
            <person name="Liu H."/>
            <person name="Zhao H."/>
            <person name="Xu D."/>
            <person name="Zhang Y."/>
        </authorList>
    </citation>
    <scope>NUCLEOTIDE SEQUENCE [LARGE SCALE GENOMIC DNA]</scope>
    <source>
        <strain evidence="2">cv. Yunnan</strain>
    </source>
</reference>